<comment type="caution">
    <text evidence="1">The sequence shown here is derived from an EMBL/GenBank/DDBJ whole genome shotgun (WGS) entry which is preliminary data.</text>
</comment>
<reference evidence="1 2" key="1">
    <citation type="submission" date="2020-12" db="EMBL/GenBank/DDBJ databases">
        <title>YIM B01967 draft genome.</title>
        <authorList>
            <person name="Yan X."/>
        </authorList>
    </citation>
    <scope>NUCLEOTIDE SEQUENCE [LARGE SCALE GENOMIC DNA]</scope>
    <source>
        <strain evidence="1 2">YIM B01967</strain>
    </source>
</reference>
<evidence type="ECO:0000313" key="2">
    <source>
        <dbReference type="Proteomes" id="UP000618943"/>
    </source>
</evidence>
<accession>A0ABS1H763</accession>
<protein>
    <submittedName>
        <fullName evidence="1">Uncharacterized protein</fullName>
    </submittedName>
</protein>
<organism evidence="1 2">
    <name type="scientific">Viridibacillus soli</name>
    <dbReference type="NCBI Taxonomy" id="2798301"/>
    <lineage>
        <taxon>Bacteria</taxon>
        <taxon>Bacillati</taxon>
        <taxon>Bacillota</taxon>
        <taxon>Bacilli</taxon>
        <taxon>Bacillales</taxon>
        <taxon>Caryophanaceae</taxon>
        <taxon>Viridibacillus</taxon>
    </lineage>
</organism>
<dbReference type="EMBL" id="JAEOAH010000012">
    <property type="protein sequence ID" value="MBK3495262.1"/>
    <property type="molecule type" value="Genomic_DNA"/>
</dbReference>
<keyword evidence="2" id="KW-1185">Reference proteome</keyword>
<proteinExistence type="predicted"/>
<evidence type="ECO:0000313" key="1">
    <source>
        <dbReference type="EMBL" id="MBK3495262.1"/>
    </source>
</evidence>
<dbReference type="RefSeq" id="WP_200749011.1">
    <property type="nucleotide sequence ID" value="NZ_JAEOAH010000012.1"/>
</dbReference>
<name>A0ABS1H763_9BACL</name>
<sequence length="141" mass="16219">MPNQIVLSFMSGLQPETPKQAVEIWILGVKNRSGAVQYALLSPTLQKYTRKQFEEAGWVTGQSSPWVDHVHFVKKNKISDTNVQYTIAYDLLTSYANFGTWYKVITVEKNPEPSRTNWFITKILTKYNQEEAFTPAETIIK</sequence>
<gene>
    <name evidence="1" type="ORF">JFL43_10440</name>
</gene>
<dbReference type="Proteomes" id="UP000618943">
    <property type="component" value="Unassembled WGS sequence"/>
</dbReference>